<dbReference type="EMBL" id="DYZF01000225">
    <property type="protein sequence ID" value="HJE52077.1"/>
    <property type="molecule type" value="Genomic_DNA"/>
</dbReference>
<dbReference type="Proteomes" id="UP000712713">
    <property type="component" value="Unassembled WGS sequence"/>
</dbReference>
<dbReference type="AlphaFoldDB" id="A0A921EPY0"/>
<dbReference type="PROSITE" id="PS51781">
    <property type="entry name" value="SH3B"/>
    <property type="match status" value="2"/>
</dbReference>
<proteinExistence type="predicted"/>
<dbReference type="Pfam" id="PF26571">
    <property type="entry name" value="VldE"/>
    <property type="match status" value="1"/>
</dbReference>
<dbReference type="PANTHER" id="PTHR34408">
    <property type="entry name" value="FAMILY PROTEIN, PUTATIVE-RELATED"/>
    <property type="match status" value="1"/>
</dbReference>
<evidence type="ECO:0000259" key="1">
    <source>
        <dbReference type="PROSITE" id="PS51781"/>
    </source>
</evidence>
<evidence type="ECO:0000313" key="2">
    <source>
        <dbReference type="EMBL" id="HJE52077.1"/>
    </source>
</evidence>
<comment type="caution">
    <text evidence="2">The sequence shown here is derived from an EMBL/GenBank/DDBJ whole genome shotgun (WGS) entry which is preliminary data.</text>
</comment>
<accession>A0A921EPY0</accession>
<name>A0A921EPY0_9ACTN</name>
<dbReference type="InterPro" id="IPR003646">
    <property type="entry name" value="SH3-like_bac-type"/>
</dbReference>
<sequence length="457" mass="48615">MKKALKAVRGAAAAAGIAVLVQGVGALTLGPLADATDGNVTATTAVHVRTSPTTQSQSLAVIYKGHTLPAHGSKNGWTTVTYNGKTAYVASAYLAGSSAEVKSSSGGSTGTVYTTANLNMRTGPSTSHRSAFVAQRGTAVVLTGEVSGEFAQVTVNGGTYWASTRYLSTTAAAAYHELPTPVGKMRGTTALMIRTTSTSSFVNLGDAPRGTIFDVTGKLENGMSQVIWQGRLRWVNAKYLVAVDATASAPAPAPTTALPSTTVRYATTLLNNWAASTGTRYSGEFPRGSELNVTGKVENGRAQIVHNGAIRWVTAKYVSATKPTDSTASSGSSTTLNRGYSSGLDLTNANVQAIVRDVWDRYPAITTMYGWRRDVTPDHPAGRAVDVMIPSYSSNQALGWEIANYYRANASKYNINYIIFAQKIWSVQRNSEGWRWMSDRGSDNANHYNHVHINTYG</sequence>
<reference evidence="2" key="2">
    <citation type="submission" date="2021-09" db="EMBL/GenBank/DDBJ databases">
        <authorList>
            <person name="Gilroy R."/>
        </authorList>
    </citation>
    <scope>NUCLEOTIDE SEQUENCE</scope>
    <source>
        <strain evidence="2">ChiGjej3B3-7470</strain>
    </source>
</reference>
<organism evidence="2 3">
    <name type="scientific">Tessaracoccus flavescens</name>
    <dbReference type="NCBI Taxonomy" id="399497"/>
    <lineage>
        <taxon>Bacteria</taxon>
        <taxon>Bacillati</taxon>
        <taxon>Actinomycetota</taxon>
        <taxon>Actinomycetes</taxon>
        <taxon>Propionibacteriales</taxon>
        <taxon>Propionibacteriaceae</taxon>
        <taxon>Tessaracoccus</taxon>
    </lineage>
</organism>
<gene>
    <name evidence="2" type="ORF">K8V15_08925</name>
</gene>
<dbReference type="SMART" id="SM00287">
    <property type="entry name" value="SH3b"/>
    <property type="match status" value="4"/>
</dbReference>
<feature type="domain" description="SH3b" evidence="1">
    <location>
        <begin position="35"/>
        <end position="98"/>
    </location>
</feature>
<protein>
    <submittedName>
        <fullName evidence="2">SH3 domain-containing protein</fullName>
    </submittedName>
</protein>
<dbReference type="InterPro" id="IPR052354">
    <property type="entry name" value="Cell_Wall_Dynamics_Protein"/>
</dbReference>
<dbReference type="PANTHER" id="PTHR34408:SF1">
    <property type="entry name" value="GLYCOSYL HYDROLASE FAMILY 19 DOMAIN-CONTAINING PROTEIN HI_1415"/>
    <property type="match status" value="1"/>
</dbReference>
<evidence type="ECO:0000313" key="3">
    <source>
        <dbReference type="Proteomes" id="UP000712713"/>
    </source>
</evidence>
<dbReference type="InterPro" id="IPR058593">
    <property type="entry name" value="ARB_07466-like_C"/>
</dbReference>
<reference evidence="2" key="1">
    <citation type="journal article" date="2021" name="PeerJ">
        <title>Extensive microbial diversity within the chicken gut microbiome revealed by metagenomics and culture.</title>
        <authorList>
            <person name="Gilroy R."/>
            <person name="Ravi A."/>
            <person name="Getino M."/>
            <person name="Pursley I."/>
            <person name="Horton D.L."/>
            <person name="Alikhan N.F."/>
            <person name="Baker D."/>
            <person name="Gharbi K."/>
            <person name="Hall N."/>
            <person name="Watson M."/>
            <person name="Adriaenssens E.M."/>
            <person name="Foster-Nyarko E."/>
            <person name="Jarju S."/>
            <person name="Secka A."/>
            <person name="Antonio M."/>
            <person name="Oren A."/>
            <person name="Chaudhuri R.R."/>
            <person name="La Ragione R."/>
            <person name="Hildebrand F."/>
            <person name="Pallen M.J."/>
        </authorList>
    </citation>
    <scope>NUCLEOTIDE SEQUENCE</scope>
    <source>
        <strain evidence="2">ChiGjej3B3-7470</strain>
    </source>
</reference>
<dbReference type="Pfam" id="PF08239">
    <property type="entry name" value="SH3_3"/>
    <property type="match status" value="2"/>
</dbReference>
<feature type="domain" description="SH3b" evidence="1">
    <location>
        <begin position="107"/>
        <end position="171"/>
    </location>
</feature>
<dbReference type="Gene3D" id="2.30.30.40">
    <property type="entry name" value="SH3 Domains"/>
    <property type="match status" value="2"/>
</dbReference>